<gene>
    <name evidence="2" type="ORF">GCM10015535_43680</name>
</gene>
<keyword evidence="3" id="KW-1185">Reference proteome</keyword>
<organism evidence="2 3">
    <name type="scientific">Streptomyces gelaticus</name>
    <dbReference type="NCBI Taxonomy" id="285446"/>
    <lineage>
        <taxon>Bacteria</taxon>
        <taxon>Bacillati</taxon>
        <taxon>Actinomycetota</taxon>
        <taxon>Actinomycetes</taxon>
        <taxon>Kitasatosporales</taxon>
        <taxon>Streptomycetaceae</taxon>
        <taxon>Streptomyces</taxon>
    </lineage>
</organism>
<name>A0ABQ2W4V9_9ACTN</name>
<sequence length="170" mass="18115">MLVSQNGTPTPNSPGEQPPCHSTRRHCRWAARRTGHPGAASRPGHCPRAKWVFNARYPPTRTELGFLEAEVTFQADSGGSFGGVTAAAGAFAAVPGRWRVADGVIATAVVADSATSWKSGRRPSRATPPGPHLAARPPRTTPDSHNSPFHSHFHAQEEEPCVSPMPVWSA</sequence>
<feature type="compositionally biased region" description="Polar residues" evidence="1">
    <location>
        <begin position="1"/>
        <end position="15"/>
    </location>
</feature>
<proteinExistence type="predicted"/>
<feature type="region of interest" description="Disordered" evidence="1">
    <location>
        <begin position="1"/>
        <end position="24"/>
    </location>
</feature>
<evidence type="ECO:0000313" key="3">
    <source>
        <dbReference type="Proteomes" id="UP000660675"/>
    </source>
</evidence>
<dbReference type="EMBL" id="BMTF01000015">
    <property type="protein sequence ID" value="GGV89575.1"/>
    <property type="molecule type" value="Genomic_DNA"/>
</dbReference>
<evidence type="ECO:0000256" key="1">
    <source>
        <dbReference type="SAM" id="MobiDB-lite"/>
    </source>
</evidence>
<protein>
    <submittedName>
        <fullName evidence="2">Uncharacterized protein</fullName>
    </submittedName>
</protein>
<reference evidence="3" key="1">
    <citation type="journal article" date="2019" name="Int. J. Syst. Evol. Microbiol.">
        <title>The Global Catalogue of Microorganisms (GCM) 10K type strain sequencing project: providing services to taxonomists for standard genome sequencing and annotation.</title>
        <authorList>
            <consortium name="The Broad Institute Genomics Platform"/>
            <consortium name="The Broad Institute Genome Sequencing Center for Infectious Disease"/>
            <person name="Wu L."/>
            <person name="Ma J."/>
        </authorList>
    </citation>
    <scope>NUCLEOTIDE SEQUENCE [LARGE SCALE GENOMIC DNA]</scope>
    <source>
        <strain evidence="3">JCM 4376</strain>
    </source>
</reference>
<comment type="caution">
    <text evidence="2">The sequence shown here is derived from an EMBL/GenBank/DDBJ whole genome shotgun (WGS) entry which is preliminary data.</text>
</comment>
<accession>A0ABQ2W4V9</accession>
<dbReference type="Proteomes" id="UP000660675">
    <property type="component" value="Unassembled WGS sequence"/>
</dbReference>
<evidence type="ECO:0000313" key="2">
    <source>
        <dbReference type="EMBL" id="GGV89575.1"/>
    </source>
</evidence>
<feature type="region of interest" description="Disordered" evidence="1">
    <location>
        <begin position="113"/>
        <end position="170"/>
    </location>
</feature>